<feature type="transmembrane region" description="Helical" evidence="1">
    <location>
        <begin position="448"/>
        <end position="467"/>
    </location>
</feature>
<organism evidence="2 3">
    <name type="scientific">Candidatus Nomurabacteria bacterium RIFOXYC2_FULL_36_19</name>
    <dbReference type="NCBI Taxonomy" id="1801806"/>
    <lineage>
        <taxon>Bacteria</taxon>
        <taxon>Candidatus Nomuraibacteriota</taxon>
    </lineage>
</organism>
<feature type="transmembrane region" description="Helical" evidence="1">
    <location>
        <begin position="90"/>
        <end position="108"/>
    </location>
</feature>
<dbReference type="AlphaFoldDB" id="A0A1F6YVI6"/>
<comment type="caution">
    <text evidence="2">The sequence shown here is derived from an EMBL/GenBank/DDBJ whole genome shotgun (WGS) entry which is preliminary data.</text>
</comment>
<name>A0A1F6YVI6_9BACT</name>
<feature type="transmembrane region" description="Helical" evidence="1">
    <location>
        <begin position="216"/>
        <end position="233"/>
    </location>
</feature>
<accession>A0A1F6YVI6</accession>
<dbReference type="EMBL" id="MFWE01000015">
    <property type="protein sequence ID" value="OGJ10376.1"/>
    <property type="molecule type" value="Genomic_DNA"/>
</dbReference>
<feature type="transmembrane region" description="Helical" evidence="1">
    <location>
        <begin position="240"/>
        <end position="261"/>
    </location>
</feature>
<feature type="transmembrane region" description="Helical" evidence="1">
    <location>
        <begin position="357"/>
        <end position="375"/>
    </location>
</feature>
<evidence type="ECO:0000256" key="1">
    <source>
        <dbReference type="SAM" id="Phobius"/>
    </source>
</evidence>
<feature type="transmembrane region" description="Helical" evidence="1">
    <location>
        <begin position="57"/>
        <end position="78"/>
    </location>
</feature>
<keyword evidence="1" id="KW-0812">Transmembrane</keyword>
<feature type="transmembrane region" description="Helical" evidence="1">
    <location>
        <begin position="6"/>
        <end position="26"/>
    </location>
</feature>
<proteinExistence type="predicted"/>
<feature type="transmembrane region" description="Helical" evidence="1">
    <location>
        <begin position="267"/>
        <end position="292"/>
    </location>
</feature>
<reference evidence="2 3" key="1">
    <citation type="journal article" date="2016" name="Nat. Commun.">
        <title>Thousands of microbial genomes shed light on interconnected biogeochemical processes in an aquifer system.</title>
        <authorList>
            <person name="Anantharaman K."/>
            <person name="Brown C.T."/>
            <person name="Hug L.A."/>
            <person name="Sharon I."/>
            <person name="Castelle C.J."/>
            <person name="Probst A.J."/>
            <person name="Thomas B.C."/>
            <person name="Singh A."/>
            <person name="Wilkins M.J."/>
            <person name="Karaoz U."/>
            <person name="Brodie E.L."/>
            <person name="Williams K.H."/>
            <person name="Hubbard S.S."/>
            <person name="Banfield J.F."/>
        </authorList>
    </citation>
    <scope>NUCLEOTIDE SEQUENCE [LARGE SCALE GENOMIC DNA]</scope>
</reference>
<keyword evidence="1" id="KW-1133">Transmembrane helix</keyword>
<evidence type="ECO:0008006" key="4">
    <source>
        <dbReference type="Google" id="ProtNLM"/>
    </source>
</evidence>
<feature type="transmembrane region" description="Helical" evidence="1">
    <location>
        <begin position="165"/>
        <end position="184"/>
    </location>
</feature>
<feature type="transmembrane region" description="Helical" evidence="1">
    <location>
        <begin position="382"/>
        <end position="401"/>
    </location>
</feature>
<feature type="transmembrane region" description="Helical" evidence="1">
    <location>
        <begin position="189"/>
        <end position="210"/>
    </location>
</feature>
<keyword evidence="1" id="KW-0472">Membrane</keyword>
<feature type="transmembrane region" description="Helical" evidence="1">
    <location>
        <begin position="313"/>
        <end position="337"/>
    </location>
</feature>
<feature type="transmembrane region" description="Helical" evidence="1">
    <location>
        <begin position="413"/>
        <end position="436"/>
    </location>
</feature>
<evidence type="ECO:0000313" key="3">
    <source>
        <dbReference type="Proteomes" id="UP000178975"/>
    </source>
</evidence>
<protein>
    <recommendedName>
        <fullName evidence="4">Glycosyltransferase RgtA/B/C/D-like domain-containing protein</fullName>
    </recommendedName>
</protein>
<evidence type="ECO:0000313" key="2">
    <source>
        <dbReference type="EMBL" id="OGJ10376.1"/>
    </source>
</evidence>
<feature type="transmembrane region" description="Helical" evidence="1">
    <location>
        <begin position="33"/>
        <end position="51"/>
    </location>
</feature>
<sequence>MIYLLYMILTLIGIILTLVPFLLVFYFKDKFRIFLYIIAFDFAFHILIAFFTQVFHIFTYPVIITIHTLVAIGVVSFMIKFKEKFSKIKINWFLILAVVIIFFELWSVHNFYTGPVNTINGSDTVSQSTYVYPYFSDEWIGASLENYSIKNNSLPTVNPLDANKYFKNPMLVFFSVISEFFLLFNLNPIFHVSFFALFSGIFVCLSIYLILKSFGIGNFISIFTILSIPFITNGANLPGIWYLMPFLVSFIFFIISLIGINSDDKKLSWITTFLSLVIYPPMVVFIVPVFIADYFTKNISDHEVRVRNFSMNLSVILCAGVFVSIVVFWGSEASLFIKNIFTYLFRTNLDGGIPSFPIWNIIPIIFFPFILLGIWEILKKKLYFILGPIIVGFIFWLFYTSTMKVFLIDYPRVVVITSILLVFCGGLGIDFLIKWLKQRYVFLNNKNFENVFVFVLFIIFIVLSFFYPVSQNWEKLKLNVNMNGVIKKFSPASPINRYLVEDDLRLFNSISEKRFIAPAWKGLVIGVATGNYPLESKSSTITNKILLYSNFIKANCEDKTKLSKKYKIDYVYSTKFSCSGFDWLGVSEEKLNLYKVF</sequence>
<gene>
    <name evidence="2" type="ORF">A2456_01985</name>
</gene>
<dbReference type="Proteomes" id="UP000178975">
    <property type="component" value="Unassembled WGS sequence"/>
</dbReference>